<dbReference type="RefSeq" id="WP_128638881.1">
    <property type="nucleotide sequence ID" value="NZ_CP008947.1"/>
</dbReference>
<accession>A0A076ELT3</accession>
<gene>
    <name evidence="4" type="ORF">EP51_06865</name>
</gene>
<dbReference type="SMART" id="SM00257">
    <property type="entry name" value="LysM"/>
    <property type="match status" value="1"/>
</dbReference>
<evidence type="ECO:0000256" key="2">
    <source>
        <dbReference type="SAM" id="Phobius"/>
    </source>
</evidence>
<keyword evidence="2" id="KW-0472">Membrane</keyword>
<evidence type="ECO:0000256" key="1">
    <source>
        <dbReference type="SAM" id="MobiDB-lite"/>
    </source>
</evidence>
<sequence>MSNAVLHRQAVLNQQAVLNRQALERGAVRSGAARSYRTEPRRRRTDGELRRPSSGAVAYWPTHTGVSRADHVRGANEVGWRMVLASVVITAGVLCGLVGVAQLATTDGVSNSAATEVVQVQQGESLAALAARISPDLPVAQVVERIMELNAMSNSALHPGQSLIVPSSTTR</sequence>
<dbReference type="InterPro" id="IPR018392">
    <property type="entry name" value="LysM"/>
</dbReference>
<dbReference type="EMBL" id="CP008947">
    <property type="protein sequence ID" value="AII04324.1"/>
    <property type="molecule type" value="Genomic_DNA"/>
</dbReference>
<dbReference type="eggNOG" id="COG1388">
    <property type="taxonomic scope" value="Bacteria"/>
</dbReference>
<dbReference type="AlphaFoldDB" id="A0A076ELT3"/>
<feature type="domain" description="LysM" evidence="3">
    <location>
        <begin position="116"/>
        <end position="165"/>
    </location>
</feature>
<evidence type="ECO:0000259" key="3">
    <source>
        <dbReference type="PROSITE" id="PS51782"/>
    </source>
</evidence>
<keyword evidence="2" id="KW-1133">Transmembrane helix</keyword>
<dbReference type="Pfam" id="PF01476">
    <property type="entry name" value="LysM"/>
    <property type="match status" value="1"/>
</dbReference>
<dbReference type="PROSITE" id="PS51782">
    <property type="entry name" value="LYSM"/>
    <property type="match status" value="1"/>
</dbReference>
<dbReference type="InterPro" id="IPR036779">
    <property type="entry name" value="LysM_dom_sf"/>
</dbReference>
<protein>
    <submittedName>
        <fullName evidence="4">Peptigoglycan-binding protein LysM</fullName>
    </submittedName>
</protein>
<feature type="region of interest" description="Disordered" evidence="1">
    <location>
        <begin position="29"/>
        <end position="54"/>
    </location>
</feature>
<evidence type="ECO:0000313" key="4">
    <source>
        <dbReference type="EMBL" id="AII04324.1"/>
    </source>
</evidence>
<dbReference type="Proteomes" id="UP000028488">
    <property type="component" value="Chromosome"/>
</dbReference>
<dbReference type="Gene3D" id="3.10.350.10">
    <property type="entry name" value="LysM domain"/>
    <property type="match status" value="1"/>
</dbReference>
<reference evidence="4 5" key="1">
    <citation type="submission" date="2014-07" db="EMBL/GenBank/DDBJ databases">
        <title>Genome Sequence of Rhodococcus opacus Strain R7, a Biodegrader of Mono- and Polycyclic Aromatic Hydrocarbons.</title>
        <authorList>
            <person name="Di Gennaro P."/>
            <person name="Zampolli J."/>
            <person name="Presti I."/>
            <person name="Cappelletti M."/>
            <person name="D'Ursi P."/>
            <person name="Orro A."/>
            <person name="Mezzelani A."/>
            <person name="Milanesi L."/>
        </authorList>
    </citation>
    <scope>NUCLEOTIDE SEQUENCE [LARGE SCALE GENOMIC DNA]</scope>
    <source>
        <strain evidence="4 5">R7</strain>
    </source>
</reference>
<evidence type="ECO:0000313" key="5">
    <source>
        <dbReference type="Proteomes" id="UP000028488"/>
    </source>
</evidence>
<name>A0A076ELT3_RHOOP</name>
<feature type="transmembrane region" description="Helical" evidence="2">
    <location>
        <begin position="83"/>
        <end position="104"/>
    </location>
</feature>
<proteinExistence type="predicted"/>
<organism evidence="4 5">
    <name type="scientific">Rhodococcus opacus</name>
    <name type="common">Nocardia opaca</name>
    <dbReference type="NCBI Taxonomy" id="37919"/>
    <lineage>
        <taxon>Bacteria</taxon>
        <taxon>Bacillati</taxon>
        <taxon>Actinomycetota</taxon>
        <taxon>Actinomycetes</taxon>
        <taxon>Mycobacteriales</taxon>
        <taxon>Nocardiaceae</taxon>
        <taxon>Rhodococcus</taxon>
    </lineage>
</organism>
<keyword evidence="2" id="KW-0812">Transmembrane</keyword>